<reference evidence="1 2" key="1">
    <citation type="submission" date="2020-04" db="EMBL/GenBank/DDBJ databases">
        <authorList>
            <person name="De Canck E."/>
        </authorList>
    </citation>
    <scope>NUCLEOTIDE SEQUENCE [LARGE SCALE GENOMIC DNA]</scope>
    <source>
        <strain evidence="1 2">LMG 29542</strain>
    </source>
</reference>
<dbReference type="Gene3D" id="3.30.160.140">
    <property type="entry name" value="Shew3726-like"/>
    <property type="match status" value="1"/>
</dbReference>
<gene>
    <name evidence="1" type="ORF">LMG29542_06965</name>
</gene>
<sequence>MEITFSDDTTSFDGSNLVLRFTAYVDRRPVECAISAEALEDHFGAASPLEDDLQRAFTRGRERIHSVCATALEQNDGASVELHSGLFRVEGMERDRRTNS</sequence>
<dbReference type="SUPFAM" id="SSF160272">
    <property type="entry name" value="Shew3726-like"/>
    <property type="match status" value="1"/>
</dbReference>
<evidence type="ECO:0000313" key="2">
    <source>
        <dbReference type="Proteomes" id="UP000494363"/>
    </source>
</evidence>
<keyword evidence="2" id="KW-1185">Reference proteome</keyword>
<proteinExistence type="predicted"/>
<protein>
    <submittedName>
        <fullName evidence="1">Uncharacterized protein</fullName>
    </submittedName>
</protein>
<name>A0A6J5F2X3_9BURK</name>
<dbReference type="InterPro" id="IPR036692">
    <property type="entry name" value="Shew3726-like_sf"/>
</dbReference>
<dbReference type="InterPro" id="IPR009962">
    <property type="entry name" value="DUF1488"/>
</dbReference>
<dbReference type="Proteomes" id="UP000494363">
    <property type="component" value="Unassembled WGS sequence"/>
</dbReference>
<organism evidence="1 2">
    <name type="scientific">Paraburkholderia humisilvae</name>
    <dbReference type="NCBI Taxonomy" id="627669"/>
    <lineage>
        <taxon>Bacteria</taxon>
        <taxon>Pseudomonadati</taxon>
        <taxon>Pseudomonadota</taxon>
        <taxon>Betaproteobacteria</taxon>
        <taxon>Burkholderiales</taxon>
        <taxon>Burkholderiaceae</taxon>
        <taxon>Paraburkholderia</taxon>
    </lineage>
</organism>
<dbReference type="Pfam" id="PF07369">
    <property type="entry name" value="DUF1488"/>
    <property type="match status" value="1"/>
</dbReference>
<dbReference type="EMBL" id="CADIKH010000062">
    <property type="protein sequence ID" value="CAB3772764.1"/>
    <property type="molecule type" value="Genomic_DNA"/>
</dbReference>
<accession>A0A6J5F2X3</accession>
<dbReference type="RefSeq" id="WP_175232327.1">
    <property type="nucleotide sequence ID" value="NZ_CADIKH010000062.1"/>
</dbReference>
<evidence type="ECO:0000313" key="1">
    <source>
        <dbReference type="EMBL" id="CAB3772764.1"/>
    </source>
</evidence>
<dbReference type="AlphaFoldDB" id="A0A6J5F2X3"/>